<dbReference type="EMBL" id="JABSTQ010011513">
    <property type="protein sequence ID" value="KAG0410558.1"/>
    <property type="molecule type" value="Genomic_DNA"/>
</dbReference>
<comment type="caution">
    <text evidence="1">The sequence shown here is derived from an EMBL/GenBank/DDBJ whole genome shotgun (WGS) entry which is preliminary data.</text>
</comment>
<proteinExistence type="predicted"/>
<sequence>MYGCRFYRLTLHHWARLEALMNDARRCISGLPRQTRLEELHKCVPFPSLKELASTQEQAQRVKMQHTKQGREIAKLLGWKLENNAPIPDQLPPWERIDIAQSAPIPRKMNGEKNKERRRHKAMKHAEEVKAIVECNDSPTIVCYTDAAFSERGNAALAWYVENTKTTCTKHAPYCRTAQEAEITAIEEALNALGQEAQCGTSIIMFTDSQDAIRSLKTHQETCKAIRNIMTTAIKLRMRDIRASVRWIPGHEGIEGNEIANEAAGELTRSFLRCLQCHPEAPAPSRTHQNPPQTSQLIKSPKSEPDGFYDPFWEIKATRIALKKNINKHKDVARESLPKGFRRHESVLLRRLQAGAAITPSVTKKWADAKKKKKNPDFVPKPDQCKYCLENLRADTQHLVWECSKLDQERNDALGTLNREDKPSTLDEWVNPAGDSERRSLILRSLVDFLKTANLGRDLRDFEPTLASPEGLGSRRVADALDTARPRLERRLERVVVARLWKAIASQSSKPYKFCFEKMLVSLRRGEYSGSHRNIFWCADRIESQPRQRADEADRRHGADGSPCGGFESRPRCPQSDGGLLRRRHGVTELSVARQKIPRWSKLILSPPLGRARCPSLSPCAPSQEATTVIPPSLKLGPDRQAPSPGYKLPYASLSPKLQPSSRRNLDPTLRSGRSTQTIIPDETGNATQQRAPAPPTPESRKQQAKDKLARRYQSPTESSTAYIEDVLRLCRRVDNDMTEEDKIRHLFKGLSHDLFTVVAPKSPPTVQQLITECKRHQELQSVRIMKRLFERLPEMCTNNATPSELPELIRHIIRQELQAYLAPLHAPDVAVHQRMDTASVQKVVQDELRAALNQIQVVPPIYAPTTQPSTPLCPMVHDIQSRYTTPFLDRAQQPYRPYGQRRRTDIWRTDDQRP</sequence>
<organism evidence="1 2">
    <name type="scientific">Ixodes persulcatus</name>
    <name type="common">Taiga tick</name>
    <dbReference type="NCBI Taxonomy" id="34615"/>
    <lineage>
        <taxon>Eukaryota</taxon>
        <taxon>Metazoa</taxon>
        <taxon>Ecdysozoa</taxon>
        <taxon>Arthropoda</taxon>
        <taxon>Chelicerata</taxon>
        <taxon>Arachnida</taxon>
        <taxon>Acari</taxon>
        <taxon>Parasitiformes</taxon>
        <taxon>Ixodida</taxon>
        <taxon>Ixodoidea</taxon>
        <taxon>Ixodidae</taxon>
        <taxon>Ixodinae</taxon>
        <taxon>Ixodes</taxon>
    </lineage>
</organism>
<reference evidence="1 2" key="1">
    <citation type="journal article" date="2020" name="Cell">
        <title>Large-Scale Comparative Analyses of Tick Genomes Elucidate Their Genetic Diversity and Vector Capacities.</title>
        <authorList>
            <consortium name="Tick Genome and Microbiome Consortium (TIGMIC)"/>
            <person name="Jia N."/>
            <person name="Wang J."/>
            <person name="Shi W."/>
            <person name="Du L."/>
            <person name="Sun Y."/>
            <person name="Zhan W."/>
            <person name="Jiang J.F."/>
            <person name="Wang Q."/>
            <person name="Zhang B."/>
            <person name="Ji P."/>
            <person name="Bell-Sakyi L."/>
            <person name="Cui X.M."/>
            <person name="Yuan T.T."/>
            <person name="Jiang B.G."/>
            <person name="Yang W.F."/>
            <person name="Lam T.T."/>
            <person name="Chang Q.C."/>
            <person name="Ding S.J."/>
            <person name="Wang X.J."/>
            <person name="Zhu J.G."/>
            <person name="Ruan X.D."/>
            <person name="Zhao L."/>
            <person name="Wei J.T."/>
            <person name="Ye R.Z."/>
            <person name="Que T.C."/>
            <person name="Du C.H."/>
            <person name="Zhou Y.H."/>
            <person name="Cheng J.X."/>
            <person name="Dai P.F."/>
            <person name="Guo W.B."/>
            <person name="Han X.H."/>
            <person name="Huang E.J."/>
            <person name="Li L.F."/>
            <person name="Wei W."/>
            <person name="Gao Y.C."/>
            <person name="Liu J.Z."/>
            <person name="Shao H.Z."/>
            <person name="Wang X."/>
            <person name="Wang C.C."/>
            <person name="Yang T.C."/>
            <person name="Huo Q.B."/>
            <person name="Li W."/>
            <person name="Chen H.Y."/>
            <person name="Chen S.E."/>
            <person name="Zhou L.G."/>
            <person name="Ni X.B."/>
            <person name="Tian J.H."/>
            <person name="Sheng Y."/>
            <person name="Liu T."/>
            <person name="Pan Y.S."/>
            <person name="Xia L.Y."/>
            <person name="Li J."/>
            <person name="Zhao F."/>
            <person name="Cao W.C."/>
        </authorList>
    </citation>
    <scope>NUCLEOTIDE SEQUENCE [LARGE SCALE GENOMIC DNA]</scope>
    <source>
        <strain evidence="1">Iper-2018</strain>
    </source>
</reference>
<keyword evidence="2" id="KW-1185">Reference proteome</keyword>
<accession>A0AC60NTT5</accession>
<protein>
    <submittedName>
        <fullName evidence="1">Uncharacterized protein</fullName>
    </submittedName>
</protein>
<evidence type="ECO:0000313" key="1">
    <source>
        <dbReference type="EMBL" id="KAG0410558.1"/>
    </source>
</evidence>
<dbReference type="Proteomes" id="UP000805193">
    <property type="component" value="Unassembled WGS sequence"/>
</dbReference>
<gene>
    <name evidence="1" type="ORF">HPB47_012328</name>
</gene>
<name>A0AC60NTT5_IXOPE</name>
<evidence type="ECO:0000313" key="2">
    <source>
        <dbReference type="Proteomes" id="UP000805193"/>
    </source>
</evidence>
<feature type="non-terminal residue" evidence="1">
    <location>
        <position position="915"/>
    </location>
</feature>